<dbReference type="EMBL" id="VFQX01000029">
    <property type="protein sequence ID" value="KAF0978733.1"/>
    <property type="molecule type" value="Genomic_DNA"/>
</dbReference>
<dbReference type="InterPro" id="IPR035899">
    <property type="entry name" value="DBL_dom_sf"/>
</dbReference>
<dbReference type="SUPFAM" id="SSF48065">
    <property type="entry name" value="DBL homology domain (DH-domain)"/>
    <property type="match status" value="1"/>
</dbReference>
<evidence type="ECO:0000256" key="1">
    <source>
        <dbReference type="SAM" id="MobiDB-lite"/>
    </source>
</evidence>
<dbReference type="SMART" id="SM00325">
    <property type="entry name" value="RhoGEF"/>
    <property type="match status" value="1"/>
</dbReference>
<dbReference type="OMA" id="STEEYYV"/>
<sequence>MFIFFLSVLLVLLGGFFFKLAVAHSKSSSSSVSWSSSTPSLIKKEKSTLTSGTPQTENTTSTPIQSIDVGHDSLDLSLVMPSKEEFRQVFKNVSSMFLKNISEQVSKMDKMLNLAQSGQPITSKVISETGSKKFEKVYQLAEEEQTLTEKHGVEHGDFEEEEDDESTAVICLSPSIEEEFESDEEEDVSKKSDQTPLTEEGKKEKMNEKRKSILAEILSTEEYYVKGLLILDFIYKRQIEQKKIVDPKVLKTIFQDVDIVCNVNQKFLEELRKIYEKEKNLEREQQKSPLVLKGSVIHAANSNFSSLGELLNTYAHTFKLYANYISGYKKASAALSEEKKKNKQLSKFLDVMKLLLKEQGERITQLESFLVTPVQRIPRYRLLLEDLLKNTPDDDPAKPKLKEALELIKSIALYVNEAEMKVENIQVTSHMVHKLKLKGFIKPSRYLFDYWAEENNNTIQCRSKSSTSRVHNCELYVFSDILVFHKNYDSFLGAKVELLHTRKGAKQKNKLVVKEVQIISSSSSITALEVTVKFIYENNSNKEIKLLPKNVEEKTRLENALRKSISVVSSSSNSTQGLLFGKSKK</sequence>
<accession>A0A6A5BL51</accession>
<feature type="chain" id="PRO_5025480475" description="DH domain-containing protein" evidence="2">
    <location>
        <begin position="24"/>
        <end position="585"/>
    </location>
</feature>
<dbReference type="GO" id="GO:0035556">
    <property type="term" value="P:intracellular signal transduction"/>
    <property type="evidence" value="ECO:0007669"/>
    <property type="project" value="InterPro"/>
</dbReference>
<feature type="signal peptide" evidence="2">
    <location>
        <begin position="1"/>
        <end position="23"/>
    </location>
</feature>
<dbReference type="OrthoDB" id="660555at2759"/>
<feature type="compositionally biased region" description="Polar residues" evidence="1">
    <location>
        <begin position="48"/>
        <end position="65"/>
    </location>
</feature>
<feature type="compositionally biased region" description="Acidic residues" evidence="1">
    <location>
        <begin position="177"/>
        <end position="187"/>
    </location>
</feature>
<dbReference type="AlphaFoldDB" id="A0A6A5BL51"/>
<dbReference type="InterPro" id="IPR001331">
    <property type="entry name" value="GDS_CDC24_CS"/>
</dbReference>
<comment type="caution">
    <text evidence="4">The sequence shown here is derived from an EMBL/GenBank/DDBJ whole genome shotgun (WGS) entry which is preliminary data.</text>
</comment>
<dbReference type="InterPro" id="IPR000219">
    <property type="entry name" value="DH_dom"/>
</dbReference>
<dbReference type="Pfam" id="PF00621">
    <property type="entry name" value="RhoGEF"/>
    <property type="match status" value="1"/>
</dbReference>
<dbReference type="InterPro" id="IPR051092">
    <property type="entry name" value="FYVE_RhoGEF_PH"/>
</dbReference>
<dbReference type="CDD" id="cd00160">
    <property type="entry name" value="RhoGEF"/>
    <property type="match status" value="1"/>
</dbReference>
<dbReference type="Proteomes" id="UP000444721">
    <property type="component" value="Unassembled WGS sequence"/>
</dbReference>
<feature type="region of interest" description="Disordered" evidence="1">
    <location>
        <begin position="45"/>
        <end position="66"/>
    </location>
</feature>
<reference evidence="4 5" key="1">
    <citation type="journal article" date="2019" name="Sci. Rep.">
        <title>Nanopore sequencing improves the draft genome of the human pathogenic amoeba Naegleria fowleri.</title>
        <authorList>
            <person name="Liechti N."/>
            <person name="Schurch N."/>
            <person name="Bruggmann R."/>
            <person name="Wittwer M."/>
        </authorList>
    </citation>
    <scope>NUCLEOTIDE SEQUENCE [LARGE SCALE GENOMIC DNA]</scope>
    <source>
        <strain evidence="4 5">ATCC 30894</strain>
    </source>
</reference>
<dbReference type="Gene3D" id="1.20.900.10">
    <property type="entry name" value="Dbl homology (DH) domain"/>
    <property type="match status" value="1"/>
</dbReference>
<dbReference type="RefSeq" id="XP_044563446.1">
    <property type="nucleotide sequence ID" value="XM_044705760.1"/>
</dbReference>
<protein>
    <recommendedName>
        <fullName evidence="3">DH domain-containing protein</fullName>
    </recommendedName>
</protein>
<dbReference type="GO" id="GO:0005737">
    <property type="term" value="C:cytoplasm"/>
    <property type="evidence" value="ECO:0007669"/>
    <property type="project" value="TreeGrafter"/>
</dbReference>
<name>A0A6A5BL51_NAEFO</name>
<keyword evidence="5" id="KW-1185">Reference proteome</keyword>
<dbReference type="PROSITE" id="PS00741">
    <property type="entry name" value="DH_1"/>
    <property type="match status" value="1"/>
</dbReference>
<feature type="compositionally biased region" description="Basic and acidic residues" evidence="1">
    <location>
        <begin position="188"/>
        <end position="206"/>
    </location>
</feature>
<dbReference type="PANTHER" id="PTHR12673">
    <property type="entry name" value="FACIOGENITAL DYSPLASIA PROTEIN"/>
    <property type="match status" value="1"/>
</dbReference>
<keyword evidence="2" id="KW-0732">Signal</keyword>
<evidence type="ECO:0000313" key="4">
    <source>
        <dbReference type="EMBL" id="KAF0978733.1"/>
    </source>
</evidence>
<dbReference type="VEuPathDB" id="AmoebaDB:NF0112560"/>
<feature type="region of interest" description="Disordered" evidence="1">
    <location>
        <begin position="177"/>
        <end position="206"/>
    </location>
</feature>
<dbReference type="VEuPathDB" id="AmoebaDB:NfTy_040850"/>
<dbReference type="VEuPathDB" id="AmoebaDB:FDP41_002553"/>
<gene>
    <name evidence="4" type="ORF">FDP41_002553</name>
</gene>
<evidence type="ECO:0000256" key="2">
    <source>
        <dbReference type="SAM" id="SignalP"/>
    </source>
</evidence>
<dbReference type="PROSITE" id="PS50010">
    <property type="entry name" value="DH_2"/>
    <property type="match status" value="1"/>
</dbReference>
<dbReference type="PANTHER" id="PTHR12673:SF159">
    <property type="entry name" value="LD03170P"/>
    <property type="match status" value="1"/>
</dbReference>
<proteinExistence type="predicted"/>
<evidence type="ECO:0000259" key="3">
    <source>
        <dbReference type="PROSITE" id="PS50010"/>
    </source>
</evidence>
<dbReference type="GeneID" id="68109771"/>
<evidence type="ECO:0000313" key="5">
    <source>
        <dbReference type="Proteomes" id="UP000444721"/>
    </source>
</evidence>
<dbReference type="GO" id="GO:0005085">
    <property type="term" value="F:guanyl-nucleotide exchange factor activity"/>
    <property type="evidence" value="ECO:0007669"/>
    <property type="project" value="InterPro"/>
</dbReference>
<feature type="domain" description="DH" evidence="3">
    <location>
        <begin position="209"/>
        <end position="418"/>
    </location>
</feature>
<organism evidence="4 5">
    <name type="scientific">Naegleria fowleri</name>
    <name type="common">Brain eating amoeba</name>
    <dbReference type="NCBI Taxonomy" id="5763"/>
    <lineage>
        <taxon>Eukaryota</taxon>
        <taxon>Discoba</taxon>
        <taxon>Heterolobosea</taxon>
        <taxon>Tetramitia</taxon>
        <taxon>Eutetramitia</taxon>
        <taxon>Vahlkampfiidae</taxon>
        <taxon>Naegleria</taxon>
    </lineage>
</organism>